<reference evidence="2" key="1">
    <citation type="submission" date="2023-07" db="EMBL/GenBank/DDBJ databases">
        <title>Functional and genomic diversity of the sorghum phyllosphere microbiome.</title>
        <authorList>
            <person name="Shade A."/>
        </authorList>
    </citation>
    <scope>NUCLEOTIDE SEQUENCE</scope>
    <source>
        <strain evidence="2">SORGH_AS_1067</strain>
    </source>
</reference>
<proteinExistence type="predicted"/>
<organism evidence="2 3">
    <name type="scientific">Nocardioides zeae</name>
    <dbReference type="NCBI Taxonomy" id="1457234"/>
    <lineage>
        <taxon>Bacteria</taxon>
        <taxon>Bacillati</taxon>
        <taxon>Actinomycetota</taxon>
        <taxon>Actinomycetes</taxon>
        <taxon>Propionibacteriales</taxon>
        <taxon>Nocardioidaceae</taxon>
        <taxon>Nocardioides</taxon>
    </lineage>
</organism>
<evidence type="ECO:0000256" key="1">
    <source>
        <dbReference type="SAM" id="Phobius"/>
    </source>
</evidence>
<evidence type="ECO:0000313" key="3">
    <source>
        <dbReference type="Proteomes" id="UP001239215"/>
    </source>
</evidence>
<feature type="transmembrane region" description="Helical" evidence="1">
    <location>
        <begin position="113"/>
        <end position="136"/>
    </location>
</feature>
<feature type="transmembrane region" description="Helical" evidence="1">
    <location>
        <begin position="20"/>
        <end position="40"/>
    </location>
</feature>
<keyword evidence="1" id="KW-0472">Membrane</keyword>
<dbReference type="RefSeq" id="WP_307200646.1">
    <property type="nucleotide sequence ID" value="NZ_JAUTAN010000001.1"/>
</dbReference>
<feature type="transmembrane region" description="Helical" evidence="1">
    <location>
        <begin position="52"/>
        <end position="70"/>
    </location>
</feature>
<comment type="caution">
    <text evidence="2">The sequence shown here is derived from an EMBL/GenBank/DDBJ whole genome shotgun (WGS) entry which is preliminary data.</text>
</comment>
<gene>
    <name evidence="2" type="ORF">QE405_002181</name>
</gene>
<dbReference type="EMBL" id="JAUTAN010000001">
    <property type="protein sequence ID" value="MDQ1104897.1"/>
    <property type="molecule type" value="Genomic_DNA"/>
</dbReference>
<dbReference type="AlphaFoldDB" id="A0AAJ1U694"/>
<keyword evidence="1" id="KW-0812">Transmembrane</keyword>
<sequence>MADGHRDDPIAVGRRWWRPYVAPAFFASIFIGLFVAGFLVDVSRSEQVVGQVLSAGLVGLMAVFFLTARGRRAARRKSARSREPMTVGDQWRIFFGSLATLTAMTVSDSLDLHYWTSMSVALPTCVGVVVAVSWVLGRARGPRAQQPD</sequence>
<feature type="transmembrane region" description="Helical" evidence="1">
    <location>
        <begin position="91"/>
        <end position="107"/>
    </location>
</feature>
<protein>
    <submittedName>
        <fullName evidence="2">ABC-type polysaccharide/polyol phosphate export permease</fullName>
    </submittedName>
</protein>
<accession>A0AAJ1U694</accession>
<keyword evidence="1" id="KW-1133">Transmembrane helix</keyword>
<name>A0AAJ1U694_9ACTN</name>
<dbReference type="Proteomes" id="UP001239215">
    <property type="component" value="Unassembled WGS sequence"/>
</dbReference>
<evidence type="ECO:0000313" key="2">
    <source>
        <dbReference type="EMBL" id="MDQ1104897.1"/>
    </source>
</evidence>